<proteinExistence type="predicted"/>
<organism evidence="1 2">
    <name type="scientific">Spironucleus salmonicida</name>
    <dbReference type="NCBI Taxonomy" id="348837"/>
    <lineage>
        <taxon>Eukaryota</taxon>
        <taxon>Metamonada</taxon>
        <taxon>Diplomonadida</taxon>
        <taxon>Hexamitidae</taxon>
        <taxon>Hexamitinae</taxon>
        <taxon>Spironucleus</taxon>
    </lineage>
</organism>
<dbReference type="Proteomes" id="UP000018208">
    <property type="component" value="Unassembled WGS sequence"/>
</dbReference>
<dbReference type="KEGG" id="ssao:94299246"/>
<keyword evidence="2" id="KW-1185">Reference proteome</keyword>
<dbReference type="AlphaFoldDB" id="A0A9P8LRX5"/>
<dbReference type="EMBL" id="AUWU02000005">
    <property type="protein sequence ID" value="KAH0573105.1"/>
    <property type="molecule type" value="Genomic_DNA"/>
</dbReference>
<reference evidence="1 2" key="1">
    <citation type="journal article" date="2014" name="PLoS Genet.">
        <title>The Genome of Spironucleus salmonicida Highlights a Fish Pathogen Adapted to Fluctuating Environments.</title>
        <authorList>
            <person name="Xu F."/>
            <person name="Jerlstrom-Hultqvist J."/>
            <person name="Einarsson E."/>
            <person name="Astvaldsson A."/>
            <person name="Svard S.G."/>
            <person name="Andersson J.O."/>
        </authorList>
    </citation>
    <scope>NUCLEOTIDE SEQUENCE [LARGE SCALE GENOMIC DNA]</scope>
    <source>
        <strain evidence="1 2">ATCC 50377</strain>
    </source>
</reference>
<accession>A0A9P8LRX5</accession>
<dbReference type="RefSeq" id="XP_067763878.1">
    <property type="nucleotide sequence ID" value="XM_067909057.1"/>
</dbReference>
<evidence type="ECO:0000313" key="2">
    <source>
        <dbReference type="Proteomes" id="UP000018208"/>
    </source>
</evidence>
<name>A0A9P8LRX5_9EUKA</name>
<evidence type="ECO:0000313" key="1">
    <source>
        <dbReference type="EMBL" id="KAH0573105.1"/>
    </source>
</evidence>
<sequence length="251" mass="29454">MIFIPPKQHSERFSQHNCDFSRALQQISQQDLQYHSQAPLTQKSMQQLSSQKFIYHYIRYRNSQNTAIKPQILLLELRISNIPQRQACHQRPKIQNNHPAPPIISPATNFTLHHTLRPDTGPKIETSISRRKREIAICVCADAEISGKWQKIVLSVWISDRLQIYRTENQLQKLQGCVKLVIRAMMAACAVMRELGNVDVFQVKGRYKQQREQKLPGNMDNTFSMCKVKQYRYAQIQHILFRLECYMVYIN</sequence>
<dbReference type="GeneID" id="94299246"/>
<protein>
    <submittedName>
        <fullName evidence="1">Uncharacterized protein</fullName>
    </submittedName>
</protein>
<gene>
    <name evidence="1" type="ORF">SS50377_25223</name>
</gene>
<comment type="caution">
    <text evidence="1">The sequence shown here is derived from an EMBL/GenBank/DDBJ whole genome shotgun (WGS) entry which is preliminary data.</text>
</comment>